<evidence type="ECO:0000256" key="9">
    <source>
        <dbReference type="ARBA" id="ARBA00023294"/>
    </source>
</evidence>
<feature type="region of interest" description="Disordered" evidence="11">
    <location>
        <begin position="843"/>
        <end position="881"/>
    </location>
</feature>
<dbReference type="InterPro" id="IPR001245">
    <property type="entry name" value="Ser-Thr/Tyr_kinase_cat_dom"/>
</dbReference>
<dbReference type="EMBL" id="JAGKQH010000012">
    <property type="protein sequence ID" value="KAG6586198.1"/>
    <property type="molecule type" value="Genomic_DNA"/>
</dbReference>
<reference evidence="13 14" key="1">
    <citation type="journal article" date="2021" name="Hortic Res">
        <title>The domestication of Cucurbita argyrosperma as revealed by the genome of its wild relative.</title>
        <authorList>
            <person name="Barrera-Redondo J."/>
            <person name="Sanchez-de la Vega G."/>
            <person name="Aguirre-Liguori J.A."/>
            <person name="Castellanos-Morales G."/>
            <person name="Gutierrez-Guerrero Y.T."/>
            <person name="Aguirre-Dugua X."/>
            <person name="Aguirre-Planter E."/>
            <person name="Tenaillon M.I."/>
            <person name="Lira-Saade R."/>
            <person name="Eguiarte L.E."/>
        </authorList>
    </citation>
    <scope>NUCLEOTIDE SEQUENCE [LARGE SCALE GENOMIC DNA]</scope>
    <source>
        <strain evidence="13">JBR-2021</strain>
    </source>
</reference>
<dbReference type="CDD" id="cd06410">
    <property type="entry name" value="PB1_UP2"/>
    <property type="match status" value="1"/>
</dbReference>
<evidence type="ECO:0000256" key="6">
    <source>
        <dbReference type="ARBA" id="ARBA00022741"/>
    </source>
</evidence>
<dbReference type="PROSITE" id="PS00107">
    <property type="entry name" value="PROTEIN_KINASE_ATP"/>
    <property type="match status" value="1"/>
</dbReference>
<dbReference type="PROSITE" id="PS00108">
    <property type="entry name" value="PROTEIN_KINASE_ST"/>
    <property type="match status" value="1"/>
</dbReference>
<evidence type="ECO:0000256" key="1">
    <source>
        <dbReference type="ARBA" id="ARBA00004496"/>
    </source>
</evidence>
<feature type="region of interest" description="Disordered" evidence="11">
    <location>
        <begin position="76"/>
        <end position="112"/>
    </location>
</feature>
<evidence type="ECO:0000256" key="7">
    <source>
        <dbReference type="ARBA" id="ARBA00022777"/>
    </source>
</evidence>
<accession>A0AAV6MUW8</accession>
<evidence type="ECO:0000313" key="14">
    <source>
        <dbReference type="Proteomes" id="UP000685013"/>
    </source>
</evidence>
<dbReference type="SMART" id="SM00220">
    <property type="entry name" value="S_TKc"/>
    <property type="match status" value="1"/>
</dbReference>
<dbReference type="GO" id="GO:0009734">
    <property type="term" value="P:auxin-activated signaling pathway"/>
    <property type="evidence" value="ECO:0007669"/>
    <property type="project" value="UniProtKB-KW"/>
</dbReference>
<feature type="non-terminal residue" evidence="13">
    <location>
        <position position="1"/>
    </location>
</feature>
<protein>
    <submittedName>
        <fullName evidence="13">Serine/threonine-protein kinase SIS8</fullName>
    </submittedName>
</protein>
<sequence>MKRANIGSPKMVVPRGTLPGEQGSHLRFEQPSSSESEKGGKNSVYGGRLFQSIPIIFLVSSLFRTPFVWGWSLSTSDSPNSVPCCKQMDSPTTTPSSAPNSSPVSNPGSNDETPRVKFLCSFLGNIMPRPQDSKLRYVGGETRIVSVPRDTTYEELMIKMKELYEGAAVLKYQQPDEDLDALVSVVNDDDVINMMEEYDKVGSGDGFTRLRIFLFSHPDQDGSLSFVDGDERNTERRYVDALNNSNDINDFVRQQQPDSPVINGIDDVHGSEHFLNPLNIEGSLHSQRSCEPLSQYHLHQLTIPHVGSGQQQQSVTQRYGEMEAPWSPALLSPRHHGPFDSRPVSEYPSSPSARYRMPFPELPDKYLERMPEDYARPQMTHQHMYEHQPLYNENVVWMPNGTITEKSGFPGNILHGHGVPDANSSCEKCRANFHRYQTPVEQATMLNGLPPEYPQNREALMQKADMKFRHGNFPNEQNINDHRPAYNDTPPHERGWITQHQMSVRGGDTRAHVSGVGRLNDHYIVDGSGSNFPPTQSNVTDGYHASPNFHDEVFRDAVLPSGPHMCVSPAEDRGVGYMNMPYGYGGDLPMAHRQIPPGNALWRNVQNPLHISPPYDGPVSLQHGNATVNPGYIRGMQEGSPRIHIGMDHQNPWNESSQKMLGIDGATGSEHLPPHVSKTNSTIMEHVLPHLDKINLVDSSAQWSDSSSGFVHEKVVAPFHSSQNPQPSAVSVVNEAMMMERKIVPVEGDRHVVTDMGKVDIADVHTVSHPEQKNTDDTYSKVTPPELLNSNCTNNAVENGDSLEPAEETLEEPKLSVDRLRFLPELIASVKRAALEVSEGAMIEETASGRPDSIDKKEAPNENAHEKPELETENDNQSSGIEPTKAEAEAISRGLQTIKNDDLEEIRELGSGTYGAVYHGKWRGSDVAIKRIKASCFSGRPSERERLIADFWKEALMLSSLHHPNVVAFYGIVRDGPDGSLATVTEFMVNGSLKQFLHKKDRTIDRRKRLIIAMDAAFGMEYLHGKNIVHFDLKCENLLVNMRDPHRPVCKIGDLGLSKVRQHTLVSGGVRGTLPWMAPELLSGKSNMVTEKIDVYSFGIVMWELLTGDEPYSDMHCASIIGGIVHNSLRPEIPTWCDPEWKALMSSCWDSDPATRPSFSEISQKLRNMAAAMNAITLQTKVVCSTLHCWEPYNKYRYEDISMICNGNDFTWDFAIRSVRYWYDT</sequence>
<dbReference type="GO" id="GO:0005737">
    <property type="term" value="C:cytoplasm"/>
    <property type="evidence" value="ECO:0007669"/>
    <property type="project" value="UniProtKB-SubCell"/>
</dbReference>
<comment type="caution">
    <text evidence="13">The sequence shown here is derived from an EMBL/GenBank/DDBJ whole genome shotgun (WGS) entry which is preliminary data.</text>
</comment>
<keyword evidence="7 13" id="KW-0418">Kinase</keyword>
<evidence type="ECO:0000256" key="8">
    <source>
        <dbReference type="ARBA" id="ARBA00022840"/>
    </source>
</evidence>
<dbReference type="SMART" id="SM00666">
    <property type="entry name" value="PB1"/>
    <property type="match status" value="1"/>
</dbReference>
<dbReference type="FunFam" id="1.10.510.10:FF:000142">
    <property type="entry name" value="Octicosapeptide/phox/Bem1p domain kinase superfamily protein"/>
    <property type="match status" value="1"/>
</dbReference>
<comment type="subcellular location">
    <subcellularLocation>
        <location evidence="1">Cytoplasm</location>
    </subcellularLocation>
</comment>
<evidence type="ECO:0000256" key="2">
    <source>
        <dbReference type="ARBA" id="ARBA00022490"/>
    </source>
</evidence>
<dbReference type="GO" id="GO:0004674">
    <property type="term" value="F:protein serine/threonine kinase activity"/>
    <property type="evidence" value="ECO:0007669"/>
    <property type="project" value="UniProtKB-KW"/>
</dbReference>
<dbReference type="FunFam" id="3.10.20.90:FF:000058">
    <property type="entry name" value="Octicosapeptide/phox/Bem1p domain kinase superfamily protein"/>
    <property type="match status" value="1"/>
</dbReference>
<evidence type="ECO:0000256" key="4">
    <source>
        <dbReference type="ARBA" id="ARBA00022553"/>
    </source>
</evidence>
<feature type="compositionally biased region" description="Polar residues" evidence="11">
    <location>
        <begin position="788"/>
        <end position="797"/>
    </location>
</feature>
<dbReference type="FunFam" id="3.30.200.20:FF:000081">
    <property type="entry name" value="Octicosapeptide/phox/Bem1p domain kinase superfamily protein"/>
    <property type="match status" value="1"/>
</dbReference>
<keyword evidence="14" id="KW-1185">Reference proteome</keyword>
<feature type="compositionally biased region" description="Basic and acidic residues" evidence="11">
    <location>
        <begin position="852"/>
        <end position="870"/>
    </location>
</feature>
<dbReference type="GO" id="GO:0005524">
    <property type="term" value="F:ATP binding"/>
    <property type="evidence" value="ECO:0007669"/>
    <property type="project" value="UniProtKB-UniRule"/>
</dbReference>
<dbReference type="PROSITE" id="PS50011">
    <property type="entry name" value="PROTEIN_KINASE_DOM"/>
    <property type="match status" value="1"/>
</dbReference>
<keyword evidence="9" id="KW-0927">Auxin signaling pathway</keyword>
<dbReference type="InterPro" id="IPR000270">
    <property type="entry name" value="PB1_dom"/>
</dbReference>
<keyword evidence="3" id="KW-0723">Serine/threonine-protein kinase</keyword>
<proteinExistence type="predicted"/>
<evidence type="ECO:0000256" key="3">
    <source>
        <dbReference type="ARBA" id="ARBA00022527"/>
    </source>
</evidence>
<feature type="domain" description="Protein kinase" evidence="12">
    <location>
        <begin position="903"/>
        <end position="1169"/>
    </location>
</feature>
<dbReference type="CDD" id="cd13999">
    <property type="entry name" value="STKc_MAP3K-like"/>
    <property type="match status" value="1"/>
</dbReference>
<feature type="compositionally biased region" description="Low complexity" evidence="11">
    <location>
        <begin position="90"/>
        <end position="110"/>
    </location>
</feature>
<dbReference type="InterPro" id="IPR008271">
    <property type="entry name" value="Ser/Thr_kinase_AS"/>
</dbReference>
<dbReference type="PANTHER" id="PTHR23257:SF703">
    <property type="entry name" value="KINASE SUPERFAMILY WITH OCTICOSAPEPTIDE_PHOX_BEM1P DOMAIN-CONTAINING PROTEIN"/>
    <property type="match status" value="1"/>
</dbReference>
<feature type="region of interest" description="Disordered" evidence="11">
    <location>
        <begin position="788"/>
        <end position="812"/>
    </location>
</feature>
<dbReference type="GO" id="GO:0010928">
    <property type="term" value="P:regulation of auxin mediated signaling pathway"/>
    <property type="evidence" value="ECO:0007669"/>
    <property type="project" value="UniProtKB-ARBA"/>
</dbReference>
<keyword evidence="5" id="KW-0808">Transferase</keyword>
<keyword evidence="2" id="KW-0963">Cytoplasm</keyword>
<keyword evidence="6 10" id="KW-0547">Nucleotide-binding</keyword>
<dbReference type="Proteomes" id="UP000685013">
    <property type="component" value="Chromosome 12"/>
</dbReference>
<evidence type="ECO:0000256" key="10">
    <source>
        <dbReference type="PROSITE-ProRule" id="PRU10141"/>
    </source>
</evidence>
<keyword evidence="4" id="KW-0597">Phosphoprotein</keyword>
<dbReference type="InterPro" id="IPR000719">
    <property type="entry name" value="Prot_kinase_dom"/>
</dbReference>
<name>A0AAV6MUW8_9ROSI</name>
<evidence type="ECO:0000256" key="5">
    <source>
        <dbReference type="ARBA" id="ARBA00022679"/>
    </source>
</evidence>
<dbReference type="InterPro" id="IPR050167">
    <property type="entry name" value="Ser_Thr_protein_kinase"/>
</dbReference>
<dbReference type="Pfam" id="PF00564">
    <property type="entry name" value="PB1"/>
    <property type="match status" value="1"/>
</dbReference>
<feature type="region of interest" description="Disordered" evidence="11">
    <location>
        <begin position="1"/>
        <end position="40"/>
    </location>
</feature>
<dbReference type="AlphaFoldDB" id="A0AAV6MUW8"/>
<dbReference type="InterPro" id="IPR017441">
    <property type="entry name" value="Protein_kinase_ATP_BS"/>
</dbReference>
<evidence type="ECO:0000256" key="11">
    <source>
        <dbReference type="SAM" id="MobiDB-lite"/>
    </source>
</evidence>
<evidence type="ECO:0000313" key="13">
    <source>
        <dbReference type="EMBL" id="KAG6586198.1"/>
    </source>
</evidence>
<evidence type="ECO:0000259" key="12">
    <source>
        <dbReference type="PROSITE" id="PS50011"/>
    </source>
</evidence>
<keyword evidence="8 10" id="KW-0067">ATP-binding</keyword>
<feature type="binding site" evidence="10">
    <location>
        <position position="930"/>
    </location>
    <ligand>
        <name>ATP</name>
        <dbReference type="ChEBI" id="CHEBI:30616"/>
    </ligand>
</feature>
<dbReference type="Pfam" id="PF07714">
    <property type="entry name" value="PK_Tyr_Ser-Thr"/>
    <property type="match status" value="1"/>
</dbReference>
<gene>
    <name evidence="13" type="primary">SIS8</name>
    <name evidence="13" type="ORF">SDJN03_18931</name>
</gene>
<organism evidence="13 14">
    <name type="scientific">Cucurbita argyrosperma subsp. sororia</name>
    <dbReference type="NCBI Taxonomy" id="37648"/>
    <lineage>
        <taxon>Eukaryota</taxon>
        <taxon>Viridiplantae</taxon>
        <taxon>Streptophyta</taxon>
        <taxon>Embryophyta</taxon>
        <taxon>Tracheophyta</taxon>
        <taxon>Spermatophyta</taxon>
        <taxon>Magnoliopsida</taxon>
        <taxon>eudicotyledons</taxon>
        <taxon>Gunneridae</taxon>
        <taxon>Pentapetalae</taxon>
        <taxon>rosids</taxon>
        <taxon>fabids</taxon>
        <taxon>Cucurbitales</taxon>
        <taxon>Cucurbitaceae</taxon>
        <taxon>Cucurbiteae</taxon>
        <taxon>Cucurbita</taxon>
    </lineage>
</organism>
<dbReference type="PANTHER" id="PTHR23257">
    <property type="entry name" value="SERINE-THREONINE PROTEIN KINASE"/>
    <property type="match status" value="1"/>
</dbReference>